<reference evidence="2 3" key="1">
    <citation type="journal article" date="2016" name="PLoS ONE">
        <title>Plasmid Characterization and Chromosome Analysis of Two netF+ Clostridium perfringens Isolates Associated with Foal and Canine Necrotizing Enteritis.</title>
        <authorList>
            <person name="Mehdizadeh Gohari I."/>
            <person name="Kropinski A.M."/>
            <person name="Weese S.J."/>
            <person name="Parreira V.R."/>
            <person name="Whitehead A.E."/>
            <person name="Boerlin P."/>
            <person name="Prescott J.F."/>
        </authorList>
    </citation>
    <scope>NUCLEOTIDE SEQUENCE [LARGE SCALE GENOMIC DNA]</scope>
    <source>
        <strain evidence="2 3">JP838</strain>
    </source>
</reference>
<dbReference type="PATRIC" id="fig|1502.177.peg.573"/>
<feature type="signal peptide" evidence="1">
    <location>
        <begin position="1"/>
        <end position="23"/>
    </location>
</feature>
<dbReference type="Proteomes" id="UP000070260">
    <property type="component" value="Chromosome"/>
</dbReference>
<dbReference type="InterPro" id="IPR023833">
    <property type="entry name" value="Signal_pept_SipW-depend-type"/>
</dbReference>
<sequence>MKKKVVGMLLAGALMVGAVGSYAWFTDRETVNGDIKLTMGTLDVKVDYNEREWSVVDPDSEILDKEPGRKFVNVRPGDSFKRELLISNNGTLEQNVTVKINPDLLNHEIKPGVTIDDMFNLTFTTEESPYSLGQTEDSFKLDSVETSVENSIGGYTSSRKVILNLEVDPTTGNELNAEGTEYKNVINLNNIKDADGNKIPLIVIDAQQINQK</sequence>
<keyword evidence="1" id="KW-0732">Signal</keyword>
<dbReference type="NCBIfam" id="TIGR04088">
    <property type="entry name" value="cognate_SipW"/>
    <property type="match status" value="1"/>
</dbReference>
<evidence type="ECO:0000256" key="1">
    <source>
        <dbReference type="SAM" id="SignalP"/>
    </source>
</evidence>
<dbReference type="InterPro" id="IPR022121">
    <property type="entry name" value="Peptidase_M73_camelysin"/>
</dbReference>
<proteinExistence type="predicted"/>
<dbReference type="RefSeq" id="WP_061426437.1">
    <property type="nucleotide sequence ID" value="NZ_CABPRK010000002.1"/>
</dbReference>
<evidence type="ECO:0000313" key="2">
    <source>
        <dbReference type="EMBL" id="AMN34752.1"/>
    </source>
</evidence>
<evidence type="ECO:0008006" key="4">
    <source>
        <dbReference type="Google" id="ProtNLM"/>
    </source>
</evidence>
<protein>
    <recommendedName>
        <fullName evidence="4">Camelysin metallo-endopeptidase</fullName>
    </recommendedName>
</protein>
<accession>A0A127EFM9</accession>
<feature type="chain" id="PRO_5041045089" description="Camelysin metallo-endopeptidase" evidence="1">
    <location>
        <begin position="24"/>
        <end position="212"/>
    </location>
</feature>
<dbReference type="EMBL" id="CP010994">
    <property type="protein sequence ID" value="AMN34752.1"/>
    <property type="molecule type" value="Genomic_DNA"/>
</dbReference>
<dbReference type="AlphaFoldDB" id="A0A127EFM9"/>
<dbReference type="Pfam" id="PF12389">
    <property type="entry name" value="Peptidase_M73"/>
    <property type="match status" value="1"/>
</dbReference>
<dbReference type="OrthoDB" id="2156977at2"/>
<organism evidence="2 3">
    <name type="scientific">Clostridium perfringens</name>
    <dbReference type="NCBI Taxonomy" id="1502"/>
    <lineage>
        <taxon>Bacteria</taxon>
        <taxon>Bacillati</taxon>
        <taxon>Bacillota</taxon>
        <taxon>Clostridia</taxon>
        <taxon>Eubacteriales</taxon>
        <taxon>Clostridiaceae</taxon>
        <taxon>Clostridium</taxon>
    </lineage>
</organism>
<evidence type="ECO:0000313" key="3">
    <source>
        <dbReference type="Proteomes" id="UP000070260"/>
    </source>
</evidence>
<name>A0A127EFM9_CLOPF</name>
<gene>
    <name evidence="2" type="ORF">JFP838_02945</name>
</gene>